<organism evidence="3 4">
    <name type="scientific">Candidatus Methylumidiphilus alinenensis</name>
    <dbReference type="NCBI Taxonomy" id="2202197"/>
    <lineage>
        <taxon>Bacteria</taxon>
        <taxon>Pseudomonadati</taxon>
        <taxon>Pseudomonadota</taxon>
        <taxon>Gammaproteobacteria</taxon>
        <taxon>Methylococcales</taxon>
        <taxon>Candidatus Methylumidiphilus</taxon>
    </lineage>
</organism>
<sequence>MQLSDHSLRQIDEAYLERLGEESLRSLSSKLLLDLKEARERLNQTSRNSSLPPSREAPWNKPGREDAATEGGENPEETVSEDTTAAEDARDADAEAVPAPAVDAQPMARKRAGKVPGAPGYGRPAPDRVDAVEIHRPEACAGCGVGLAGQAGQAYTGYYEVDWVREGFGWTVRITKHLFEEGVCGCGHVTRAEPFRGTEDGVEIGGFRLVGAGLASLIVALSKRYRMSRARIQEFLHDWLGIWVSTGAIHEALAEAAAIVAPLEQELVDAIQQSELLHADETPWPEQGASSLWLWVFITTHTVLYYISHRGQELVKNLLEDYAGVLMSDGWQAYRWLERRLRCWAHLKRKARGLADSLNPAAQGFGLEVLALWKDLWEAVQKAREGPPGVSLRPEWEERLKAFRSRCEAMRGHPHAKTHELAVEFLNDWEAIFAVLSNPFWPLTNNEAERALRHWVILRLISHGTRTPKGSRHFALLASVIDTCRRRGHSPWDYLQTAITRRRQGLPLLPLPLPV</sequence>
<accession>A0A2W4QYU7</accession>
<dbReference type="PANTHER" id="PTHR33678">
    <property type="entry name" value="BLL1576 PROTEIN"/>
    <property type="match status" value="1"/>
</dbReference>
<dbReference type="Proteomes" id="UP000249396">
    <property type="component" value="Unassembled WGS sequence"/>
</dbReference>
<comment type="caution">
    <text evidence="3">The sequence shown here is derived from an EMBL/GenBank/DDBJ whole genome shotgun (WGS) entry which is preliminary data.</text>
</comment>
<dbReference type="NCBIfam" id="NF033517">
    <property type="entry name" value="transpos_IS66"/>
    <property type="match status" value="1"/>
</dbReference>
<feature type="compositionally biased region" description="Low complexity" evidence="1">
    <location>
        <begin position="95"/>
        <end position="104"/>
    </location>
</feature>
<dbReference type="Pfam" id="PF03050">
    <property type="entry name" value="DDE_Tnp_IS66"/>
    <property type="match status" value="1"/>
</dbReference>
<reference evidence="3 4" key="1">
    <citation type="journal article" date="2018" name="Aquat. Microb. Ecol.">
        <title>Gammaproteobacterial methanotrophs dominate.</title>
        <authorList>
            <person name="Rissanen A.J."/>
            <person name="Saarenheimo J."/>
            <person name="Tiirola M."/>
            <person name="Peura S."/>
            <person name="Aalto S.L."/>
            <person name="Karvinen A."/>
            <person name="Nykanen H."/>
        </authorList>
    </citation>
    <scope>NUCLEOTIDE SEQUENCE [LARGE SCALE GENOMIC DNA]</scope>
    <source>
        <strain evidence="3">AMbin10</strain>
    </source>
</reference>
<dbReference type="InterPro" id="IPR004291">
    <property type="entry name" value="Transposase_IS66_central"/>
</dbReference>
<dbReference type="PANTHER" id="PTHR33678:SF2">
    <property type="match status" value="1"/>
</dbReference>
<dbReference type="InterPro" id="IPR052344">
    <property type="entry name" value="Transposase-related"/>
</dbReference>
<dbReference type="AlphaFoldDB" id="A0A2W4QYU7"/>
<name>A0A2W4QYU7_9GAMM</name>
<feature type="domain" description="Transposase IS66 central" evidence="2">
    <location>
        <begin position="210"/>
        <end position="471"/>
    </location>
</feature>
<feature type="compositionally biased region" description="Polar residues" evidence="1">
    <location>
        <begin position="43"/>
        <end position="52"/>
    </location>
</feature>
<gene>
    <name evidence="3" type="ORF">DM484_15100</name>
</gene>
<dbReference type="EMBL" id="QJPH01000340">
    <property type="protein sequence ID" value="PZN77261.1"/>
    <property type="molecule type" value="Genomic_DNA"/>
</dbReference>
<evidence type="ECO:0000256" key="1">
    <source>
        <dbReference type="SAM" id="MobiDB-lite"/>
    </source>
</evidence>
<evidence type="ECO:0000259" key="2">
    <source>
        <dbReference type="Pfam" id="PF03050"/>
    </source>
</evidence>
<protein>
    <submittedName>
        <fullName evidence="3">IS66 family transposase</fullName>
    </submittedName>
</protein>
<evidence type="ECO:0000313" key="4">
    <source>
        <dbReference type="Proteomes" id="UP000249396"/>
    </source>
</evidence>
<feature type="region of interest" description="Disordered" evidence="1">
    <location>
        <begin position="41"/>
        <end position="127"/>
    </location>
</feature>
<proteinExistence type="predicted"/>
<evidence type="ECO:0000313" key="3">
    <source>
        <dbReference type="EMBL" id="PZN77261.1"/>
    </source>
</evidence>